<name>A0AAE1A3G7_9GAST</name>
<keyword evidence="3" id="KW-1185">Reference proteome</keyword>
<organism evidence="2 3">
    <name type="scientific">Elysia crispata</name>
    <name type="common">lettuce slug</name>
    <dbReference type="NCBI Taxonomy" id="231223"/>
    <lineage>
        <taxon>Eukaryota</taxon>
        <taxon>Metazoa</taxon>
        <taxon>Spiralia</taxon>
        <taxon>Lophotrochozoa</taxon>
        <taxon>Mollusca</taxon>
        <taxon>Gastropoda</taxon>
        <taxon>Heterobranchia</taxon>
        <taxon>Euthyneura</taxon>
        <taxon>Panpulmonata</taxon>
        <taxon>Sacoglossa</taxon>
        <taxon>Placobranchoidea</taxon>
        <taxon>Plakobranchidae</taxon>
        <taxon>Elysia</taxon>
    </lineage>
</organism>
<dbReference type="EMBL" id="JAWDGP010002753">
    <property type="protein sequence ID" value="KAK3780228.1"/>
    <property type="molecule type" value="Genomic_DNA"/>
</dbReference>
<feature type="compositionally biased region" description="Polar residues" evidence="1">
    <location>
        <begin position="198"/>
        <end position="211"/>
    </location>
</feature>
<dbReference type="Proteomes" id="UP001283361">
    <property type="component" value="Unassembled WGS sequence"/>
</dbReference>
<feature type="region of interest" description="Disordered" evidence="1">
    <location>
        <begin position="183"/>
        <end position="211"/>
    </location>
</feature>
<dbReference type="AlphaFoldDB" id="A0AAE1A3G7"/>
<sequence length="211" mass="22092">MFDVSSPMKRSCTPNPSKRLPDKLQCIWSRQLTKQPVVVVTPPNQTVVTAASETTRCCGHSTESTVVTAVSETAGRTHSRQLAKQPVRCCGDSTESNSCCGDSTESNGSGQHVVTAVSETARCCGDSTESNSGHGSCRGNPVVVVTPLNQTEVTAASETTRCCGDSTESNCGHGSVCVLVDEPGGMAPAPKEEKKSKLGQQQNCSVLNKLS</sequence>
<evidence type="ECO:0000313" key="3">
    <source>
        <dbReference type="Proteomes" id="UP001283361"/>
    </source>
</evidence>
<protein>
    <submittedName>
        <fullName evidence="2">Uncharacterized protein</fullName>
    </submittedName>
</protein>
<comment type="caution">
    <text evidence="2">The sequence shown here is derived from an EMBL/GenBank/DDBJ whole genome shotgun (WGS) entry which is preliminary data.</text>
</comment>
<evidence type="ECO:0000313" key="2">
    <source>
        <dbReference type="EMBL" id="KAK3780228.1"/>
    </source>
</evidence>
<gene>
    <name evidence="2" type="ORF">RRG08_032340</name>
</gene>
<reference evidence="2" key="1">
    <citation type="journal article" date="2023" name="G3 (Bethesda)">
        <title>A reference genome for the long-term kleptoplast-retaining sea slug Elysia crispata morphotype clarki.</title>
        <authorList>
            <person name="Eastman K.E."/>
            <person name="Pendleton A.L."/>
            <person name="Shaikh M.A."/>
            <person name="Suttiyut T."/>
            <person name="Ogas R."/>
            <person name="Tomko P."/>
            <person name="Gavelis G."/>
            <person name="Widhalm J.R."/>
            <person name="Wisecaver J.H."/>
        </authorList>
    </citation>
    <scope>NUCLEOTIDE SEQUENCE</scope>
    <source>
        <strain evidence="2">ECLA1</strain>
    </source>
</reference>
<accession>A0AAE1A3G7</accession>
<proteinExistence type="predicted"/>
<evidence type="ECO:0000256" key="1">
    <source>
        <dbReference type="SAM" id="MobiDB-lite"/>
    </source>
</evidence>